<protein>
    <submittedName>
        <fullName evidence="1">10828_t:CDS:1</fullName>
    </submittedName>
</protein>
<comment type="caution">
    <text evidence="1">The sequence shown here is derived from an EMBL/GenBank/DDBJ whole genome shotgun (WGS) entry which is preliminary data.</text>
</comment>
<dbReference type="Proteomes" id="UP000789702">
    <property type="component" value="Unassembled WGS sequence"/>
</dbReference>
<reference evidence="1" key="1">
    <citation type="submission" date="2021-06" db="EMBL/GenBank/DDBJ databases">
        <authorList>
            <person name="Kallberg Y."/>
            <person name="Tangrot J."/>
            <person name="Rosling A."/>
        </authorList>
    </citation>
    <scope>NUCLEOTIDE SEQUENCE</scope>
    <source>
        <strain evidence="1">IL203A</strain>
    </source>
</reference>
<accession>A0ACA9L4T6</accession>
<keyword evidence="2" id="KW-1185">Reference proteome</keyword>
<dbReference type="EMBL" id="CAJVPU010002772">
    <property type="protein sequence ID" value="CAG8507317.1"/>
    <property type="molecule type" value="Genomic_DNA"/>
</dbReference>
<evidence type="ECO:0000313" key="1">
    <source>
        <dbReference type="EMBL" id="CAG8507317.1"/>
    </source>
</evidence>
<sequence>IIPNIDVSWLKAKDVNLKNILTSNAIAKLQQKLYSVKIFKHS</sequence>
<evidence type="ECO:0000313" key="2">
    <source>
        <dbReference type="Proteomes" id="UP000789702"/>
    </source>
</evidence>
<name>A0ACA9L4T6_9GLOM</name>
<feature type="non-terminal residue" evidence="1">
    <location>
        <position position="1"/>
    </location>
</feature>
<proteinExistence type="predicted"/>
<gene>
    <name evidence="1" type="ORF">DHETER_LOCUS3290</name>
</gene>
<organism evidence="1 2">
    <name type="scientific">Dentiscutata heterogama</name>
    <dbReference type="NCBI Taxonomy" id="1316150"/>
    <lineage>
        <taxon>Eukaryota</taxon>
        <taxon>Fungi</taxon>
        <taxon>Fungi incertae sedis</taxon>
        <taxon>Mucoromycota</taxon>
        <taxon>Glomeromycotina</taxon>
        <taxon>Glomeromycetes</taxon>
        <taxon>Diversisporales</taxon>
        <taxon>Gigasporaceae</taxon>
        <taxon>Dentiscutata</taxon>
    </lineage>
</organism>